<accession>A0A8J0UTJ3</accession>
<dbReference type="InterPro" id="IPR016181">
    <property type="entry name" value="Acyl_CoA_acyltransferase"/>
</dbReference>
<evidence type="ECO:0000313" key="4">
    <source>
        <dbReference type="RefSeq" id="XP_018109234.1"/>
    </source>
</evidence>
<proteinExistence type="predicted"/>
<dbReference type="AlphaFoldDB" id="A0A8J0UTJ3"/>
<evidence type="ECO:0000313" key="3">
    <source>
        <dbReference type="Proteomes" id="UP000186698"/>
    </source>
</evidence>
<keyword evidence="3" id="KW-1185">Reference proteome</keyword>
<dbReference type="PROSITE" id="PS51186">
    <property type="entry name" value="GNAT"/>
    <property type="match status" value="1"/>
</dbReference>
<dbReference type="Proteomes" id="UP000186698">
    <property type="component" value="Chromosome 3L"/>
</dbReference>
<dbReference type="RefSeq" id="XP_018109234.1">
    <property type="nucleotide sequence ID" value="XM_018253745.2"/>
</dbReference>
<dbReference type="InterPro" id="IPR056483">
    <property type="entry name" value="Hisat_C"/>
</dbReference>
<feature type="transmembrane region" description="Helical" evidence="1">
    <location>
        <begin position="21"/>
        <end position="43"/>
    </location>
</feature>
<dbReference type="CDD" id="cd04301">
    <property type="entry name" value="NAT_SF"/>
    <property type="match status" value="1"/>
</dbReference>
<evidence type="ECO:0000256" key="1">
    <source>
        <dbReference type="SAM" id="Phobius"/>
    </source>
</evidence>
<dbReference type="Pfam" id="PF24066">
    <property type="entry name" value="Hisat_C"/>
    <property type="match status" value="2"/>
</dbReference>
<feature type="domain" description="N-acetyltransferase" evidence="2">
    <location>
        <begin position="63"/>
        <end position="238"/>
    </location>
</feature>
<dbReference type="Gene3D" id="3.40.630.30">
    <property type="match status" value="1"/>
</dbReference>
<dbReference type="SUPFAM" id="SSF55729">
    <property type="entry name" value="Acyl-CoA N-acyltransferases (Nat)"/>
    <property type="match status" value="1"/>
</dbReference>
<keyword evidence="1" id="KW-0472">Membrane</keyword>
<dbReference type="GO" id="GO:0016747">
    <property type="term" value="F:acyltransferase activity, transferring groups other than amino-acyl groups"/>
    <property type="evidence" value="ECO:0007669"/>
    <property type="project" value="InterPro"/>
</dbReference>
<reference evidence="4" key="1">
    <citation type="submission" date="2025-08" db="UniProtKB">
        <authorList>
            <consortium name="RefSeq"/>
        </authorList>
    </citation>
    <scope>IDENTIFICATION</scope>
    <source>
        <strain evidence="4">J_2021</strain>
        <tissue evidence="4">Erythrocytes</tissue>
    </source>
</reference>
<dbReference type="OrthoDB" id="8889733at2759"/>
<gene>
    <name evidence="4" type="primary">LOC108711740</name>
</gene>
<dbReference type="PANTHER" id="PTHR47403:SF7">
    <property type="entry name" value="N-ACETYLTRANSFERASE 16-RELATED"/>
    <property type="match status" value="1"/>
</dbReference>
<organism evidence="3 4">
    <name type="scientific">Xenopus laevis</name>
    <name type="common">African clawed frog</name>
    <dbReference type="NCBI Taxonomy" id="8355"/>
    <lineage>
        <taxon>Eukaryota</taxon>
        <taxon>Metazoa</taxon>
        <taxon>Chordata</taxon>
        <taxon>Craniata</taxon>
        <taxon>Vertebrata</taxon>
        <taxon>Euteleostomi</taxon>
        <taxon>Amphibia</taxon>
        <taxon>Batrachia</taxon>
        <taxon>Anura</taxon>
        <taxon>Pipoidea</taxon>
        <taxon>Pipidae</taxon>
        <taxon>Xenopodinae</taxon>
        <taxon>Xenopus</taxon>
        <taxon>Xenopus</taxon>
    </lineage>
</organism>
<sequence>MHSLWGSERICVIQVARISYYLSKLSFVTFCLPISMSIFFSIFSLGRGGKDCFAMSRHPRPDVEIFQAASSDYTELMSISEGIYRGVDPLPFKYHEWLADPQRKMFLAKFEEQVVGFMSFLLVDNGTTAVAEGLRVAPWIRGCGIAKALQKFCLDNLRSYHPKTTRIRFTGSNETPPTIRRCQQVHSKSVISVQIPYDQMEEKIKLLEQRLESVGERRPVVALGPSEVLHLFKEPSLPTEGLLPNGLLIQSWVPLSTHRSNLELLLRRGVAWFYSQPLDSRSECAIQFSTSDSLYTHQEPSEPYPVPLLHSSSLPSPSTLSCGFLSLGTPPFPVPLGDGIHRFDIDLFGTDPISAQTHVLHQLIEMQRVLPSGANVVCYLFAEKILSPELTQFFQGLEPFYEVTEQQVFEREV</sequence>
<dbReference type="Pfam" id="PF00583">
    <property type="entry name" value="Acetyltransf_1"/>
    <property type="match status" value="1"/>
</dbReference>
<evidence type="ECO:0000259" key="2">
    <source>
        <dbReference type="PROSITE" id="PS51186"/>
    </source>
</evidence>
<protein>
    <submittedName>
        <fullName evidence="4">Probable N-acetyltransferase 16 isoform X1</fullName>
    </submittedName>
</protein>
<dbReference type="PANTHER" id="PTHR47403">
    <property type="entry name" value="LOC100145250 PROTEIN"/>
    <property type="match status" value="1"/>
</dbReference>
<keyword evidence="1" id="KW-1133">Transmembrane helix</keyword>
<name>A0A8J0UTJ3_XENLA</name>
<dbReference type="InterPro" id="IPR000182">
    <property type="entry name" value="GNAT_dom"/>
</dbReference>
<dbReference type="GeneID" id="108711740"/>
<keyword evidence="1" id="KW-0812">Transmembrane</keyword>
<dbReference type="KEGG" id="xla:108711740"/>